<evidence type="ECO:0000256" key="1">
    <source>
        <dbReference type="ARBA" id="ARBA00000707"/>
    </source>
</evidence>
<dbReference type="PROSITE" id="PS50235">
    <property type="entry name" value="USP_3"/>
    <property type="match status" value="1"/>
</dbReference>
<dbReference type="PANTHER" id="PTHR21646:SF12">
    <property type="entry name" value="UBIQUITIN CARBOXYL-TERMINAL HYDROLASE 16"/>
    <property type="match status" value="1"/>
</dbReference>
<dbReference type="PROSITE" id="PS00973">
    <property type="entry name" value="USP_2"/>
    <property type="match status" value="1"/>
</dbReference>
<organism evidence="6 7">
    <name type="scientific">Liparis tanakae</name>
    <name type="common">Tanaka's snailfish</name>
    <dbReference type="NCBI Taxonomy" id="230148"/>
    <lineage>
        <taxon>Eukaryota</taxon>
        <taxon>Metazoa</taxon>
        <taxon>Chordata</taxon>
        <taxon>Craniata</taxon>
        <taxon>Vertebrata</taxon>
        <taxon>Euteleostomi</taxon>
        <taxon>Actinopterygii</taxon>
        <taxon>Neopterygii</taxon>
        <taxon>Teleostei</taxon>
        <taxon>Neoteleostei</taxon>
        <taxon>Acanthomorphata</taxon>
        <taxon>Eupercaria</taxon>
        <taxon>Perciformes</taxon>
        <taxon>Cottioidei</taxon>
        <taxon>Cottales</taxon>
        <taxon>Liparidae</taxon>
        <taxon>Liparis</taxon>
    </lineage>
</organism>
<feature type="compositionally biased region" description="Basic and acidic residues" evidence="4">
    <location>
        <begin position="21"/>
        <end position="51"/>
    </location>
</feature>
<keyword evidence="2 3" id="KW-0378">Hydrolase</keyword>
<keyword evidence="3" id="KW-0788">Thiol protease</keyword>
<evidence type="ECO:0000256" key="4">
    <source>
        <dbReference type="SAM" id="MobiDB-lite"/>
    </source>
</evidence>
<dbReference type="CDD" id="cd02667">
    <property type="entry name" value="Peptidase_C19K"/>
    <property type="match status" value="1"/>
</dbReference>
<accession>A0A4Z2IAX1</accession>
<keyword evidence="3" id="KW-0833">Ubl conjugation pathway</keyword>
<dbReference type="InterPro" id="IPR050185">
    <property type="entry name" value="Ub_carboxyl-term_hydrolase"/>
</dbReference>
<feature type="compositionally biased region" description="Basic residues" evidence="4">
    <location>
        <begin position="243"/>
        <end position="261"/>
    </location>
</feature>
<proteinExistence type="inferred from homology"/>
<feature type="compositionally biased region" description="Polar residues" evidence="4">
    <location>
        <begin position="212"/>
        <end position="233"/>
    </location>
</feature>
<evidence type="ECO:0000313" key="6">
    <source>
        <dbReference type="EMBL" id="TNN75107.1"/>
    </source>
</evidence>
<dbReference type="Gene3D" id="3.90.70.10">
    <property type="entry name" value="Cysteine proteinases"/>
    <property type="match status" value="2"/>
</dbReference>
<feature type="domain" description="USP" evidence="5">
    <location>
        <begin position="79"/>
        <end position="652"/>
    </location>
</feature>
<dbReference type="GO" id="GO:0006508">
    <property type="term" value="P:proteolysis"/>
    <property type="evidence" value="ECO:0007669"/>
    <property type="project" value="UniProtKB-KW"/>
</dbReference>
<dbReference type="SUPFAM" id="SSF54001">
    <property type="entry name" value="Cysteine proteinases"/>
    <property type="match status" value="1"/>
</dbReference>
<dbReference type="InterPro" id="IPR028889">
    <property type="entry name" value="USP"/>
</dbReference>
<feature type="compositionally biased region" description="Acidic residues" evidence="4">
    <location>
        <begin position="335"/>
        <end position="359"/>
    </location>
</feature>
<feature type="region of interest" description="Disordered" evidence="4">
    <location>
        <begin position="202"/>
        <end position="365"/>
    </location>
</feature>
<keyword evidence="3" id="KW-0645">Protease</keyword>
<evidence type="ECO:0000259" key="5">
    <source>
        <dbReference type="PROSITE" id="PS50235"/>
    </source>
</evidence>
<dbReference type="PANTHER" id="PTHR21646">
    <property type="entry name" value="UBIQUITIN CARBOXYL-TERMINAL HYDROLASE"/>
    <property type="match status" value="1"/>
</dbReference>
<protein>
    <recommendedName>
        <fullName evidence="3">Ubiquitin carboxyl-terminal hydrolase</fullName>
        <ecNumber evidence="3">3.4.19.12</ecNumber>
    </recommendedName>
</protein>
<name>A0A4Z2IAX1_9TELE</name>
<feature type="compositionally biased region" description="Polar residues" evidence="4">
    <location>
        <begin position="66"/>
        <end position="76"/>
    </location>
</feature>
<dbReference type="OrthoDB" id="2020758at2759"/>
<evidence type="ECO:0000313" key="7">
    <source>
        <dbReference type="Proteomes" id="UP000314294"/>
    </source>
</evidence>
<comment type="similarity">
    <text evidence="3">Belongs to the peptidase C19 family.</text>
</comment>
<sequence>MGKKRGKDKSSREDDEIDLAGAKEEDIVLEVEQKAETVKPEKSEDNEDKSLQKKNTKKESVAISKKSGTSAESSGVSVKGLSNLGNTCFFNAVMQNLSQTQLLRQTLSKVAEDGISLNITPVASSDLAPISMQLGQPGSLTLAMCQLLNEIQESKKGVVTPRELFTQVCKKAARFKGFQQQDSQELLRYLLDGMRAEEIKAYRKKNQKKTVQKTSESSQDGGNSPPLTNGNDDISSEYGSKYQQKKAKKQAKKQAKQHKRQQKIEGRVTLDSLSSPGHLEGEQTDPTADEKENDDNVTQEEAILSEGDPAQISVSEQVQKNLDPVPDEKDKEEEVEKEEEEEEEDDEDEDEDEDEDSVIDCDSLATSSVDNRVTVLLDEEQSKDSILDDDKISDMDLNQEEKTQLANEMEKVTLDDAFIEEPYALDTTMESGDEPLEAKEYTVVSQDPELAFRTLATRTAPEKQECSVQSCLFYFTEVETLTQNNSLLCVTCTKRQPKKDTAGGAQKNVYTDALKQMLISSPPPVLTLHLKRFQQNGYSICKVNRHVHFPLILDLASFCAVQCKNLTEGDAQTLYSLYGIVEHSGTMRSGHYTAYVKARPECHNPSSNGFTAEGPVEPPKGSWFHISDTCVQPVSQSKVQSCQAYLLFYERIC</sequence>
<dbReference type="Proteomes" id="UP000314294">
    <property type="component" value="Unassembled WGS sequence"/>
</dbReference>
<gene>
    <name evidence="6" type="primary">usp16_0</name>
    <name evidence="6" type="ORF">EYF80_014680</name>
</gene>
<keyword evidence="7" id="KW-1185">Reference proteome</keyword>
<dbReference type="Pfam" id="PF00443">
    <property type="entry name" value="UCH"/>
    <property type="match status" value="1"/>
</dbReference>
<reference evidence="6 7" key="1">
    <citation type="submission" date="2019-03" db="EMBL/GenBank/DDBJ databases">
        <title>First draft genome of Liparis tanakae, snailfish: a comprehensive survey of snailfish specific genes.</title>
        <authorList>
            <person name="Kim W."/>
            <person name="Song I."/>
            <person name="Jeong J.-H."/>
            <person name="Kim D."/>
            <person name="Kim S."/>
            <person name="Ryu S."/>
            <person name="Song J.Y."/>
            <person name="Lee S.K."/>
        </authorList>
    </citation>
    <scope>NUCLEOTIDE SEQUENCE [LARGE SCALE GENOMIC DNA]</scope>
    <source>
        <tissue evidence="6">Muscle</tissue>
    </source>
</reference>
<dbReference type="EMBL" id="SRLO01000107">
    <property type="protein sequence ID" value="TNN75107.1"/>
    <property type="molecule type" value="Genomic_DNA"/>
</dbReference>
<evidence type="ECO:0000256" key="3">
    <source>
        <dbReference type="RuleBase" id="RU366025"/>
    </source>
</evidence>
<feature type="region of interest" description="Disordered" evidence="4">
    <location>
        <begin position="1"/>
        <end position="76"/>
    </location>
</feature>
<evidence type="ECO:0000256" key="2">
    <source>
        <dbReference type="ARBA" id="ARBA00022801"/>
    </source>
</evidence>
<feature type="compositionally biased region" description="Basic residues" evidence="4">
    <location>
        <begin position="202"/>
        <end position="211"/>
    </location>
</feature>
<dbReference type="EC" id="3.4.19.12" evidence="3"/>
<dbReference type="AlphaFoldDB" id="A0A4Z2IAX1"/>
<dbReference type="GO" id="GO:0004843">
    <property type="term" value="F:cysteine-type deubiquitinase activity"/>
    <property type="evidence" value="ECO:0007669"/>
    <property type="project" value="UniProtKB-UniRule"/>
</dbReference>
<dbReference type="InterPro" id="IPR038765">
    <property type="entry name" value="Papain-like_cys_pep_sf"/>
</dbReference>
<comment type="caution">
    <text evidence="6">The sequence shown here is derived from an EMBL/GenBank/DDBJ whole genome shotgun (WGS) entry which is preliminary data.</text>
</comment>
<dbReference type="PROSITE" id="PS00972">
    <property type="entry name" value="USP_1"/>
    <property type="match status" value="1"/>
</dbReference>
<dbReference type="GO" id="GO:0016579">
    <property type="term" value="P:protein deubiquitination"/>
    <property type="evidence" value="ECO:0007669"/>
    <property type="project" value="InterPro"/>
</dbReference>
<dbReference type="InterPro" id="IPR018200">
    <property type="entry name" value="USP_CS"/>
</dbReference>
<dbReference type="InterPro" id="IPR001394">
    <property type="entry name" value="Peptidase_C19_UCH"/>
</dbReference>
<comment type="catalytic activity">
    <reaction evidence="1 3">
        <text>Thiol-dependent hydrolysis of ester, thioester, amide, peptide and isopeptide bonds formed by the C-terminal Gly of ubiquitin (a 76-residue protein attached to proteins as an intracellular targeting signal).</text>
        <dbReference type="EC" id="3.4.19.12"/>
    </reaction>
</comment>